<dbReference type="GO" id="GO:0007076">
    <property type="term" value="P:mitotic chromosome condensation"/>
    <property type="evidence" value="ECO:0007669"/>
    <property type="project" value="TreeGrafter"/>
</dbReference>
<feature type="domain" description="Protein kinase" evidence="11">
    <location>
        <begin position="521"/>
        <end position="718"/>
    </location>
</feature>
<evidence type="ECO:0000256" key="4">
    <source>
        <dbReference type="ARBA" id="ARBA00013948"/>
    </source>
</evidence>
<dbReference type="PROSITE" id="PS50011">
    <property type="entry name" value="PROTEIN_KINASE_DOM"/>
    <property type="match status" value="1"/>
</dbReference>
<evidence type="ECO:0000256" key="5">
    <source>
        <dbReference type="ARBA" id="ARBA00019973"/>
    </source>
</evidence>
<dbReference type="HOGENOM" id="CLU_010672_2_0_1"/>
<evidence type="ECO:0000256" key="3">
    <source>
        <dbReference type="ARBA" id="ARBA00012513"/>
    </source>
</evidence>
<dbReference type="EC" id="2.7.11.1" evidence="3"/>
<dbReference type="SUPFAM" id="SSF56112">
    <property type="entry name" value="Protein kinase-like (PK-like)"/>
    <property type="match status" value="1"/>
</dbReference>
<evidence type="ECO:0000256" key="8">
    <source>
        <dbReference type="ARBA" id="ARBA00047899"/>
    </source>
</evidence>
<evidence type="ECO:0000256" key="9">
    <source>
        <dbReference type="ARBA" id="ARBA00048679"/>
    </source>
</evidence>
<evidence type="ECO:0000259" key="11">
    <source>
        <dbReference type="PROSITE" id="PS50011"/>
    </source>
</evidence>
<organism evidence="12 13">
    <name type="scientific">Claviceps purpurea (strain 20.1)</name>
    <name type="common">Ergot fungus</name>
    <name type="synonym">Sphacelia segetum</name>
    <dbReference type="NCBI Taxonomy" id="1111077"/>
    <lineage>
        <taxon>Eukaryota</taxon>
        <taxon>Fungi</taxon>
        <taxon>Dikarya</taxon>
        <taxon>Ascomycota</taxon>
        <taxon>Pezizomycotina</taxon>
        <taxon>Sordariomycetes</taxon>
        <taxon>Hypocreomycetidae</taxon>
        <taxon>Hypocreales</taxon>
        <taxon>Clavicipitaceae</taxon>
        <taxon>Claviceps</taxon>
    </lineage>
</organism>
<dbReference type="InterPro" id="IPR011009">
    <property type="entry name" value="Kinase-like_dom_sf"/>
</dbReference>
<comment type="catalytic activity">
    <reaction evidence="8">
        <text>L-threonyl-[protein] + ATP = O-phospho-L-threonyl-[protein] + ADP + H(+)</text>
        <dbReference type="Rhea" id="RHEA:46608"/>
        <dbReference type="Rhea" id="RHEA-COMP:11060"/>
        <dbReference type="Rhea" id="RHEA-COMP:11605"/>
        <dbReference type="ChEBI" id="CHEBI:15378"/>
        <dbReference type="ChEBI" id="CHEBI:30013"/>
        <dbReference type="ChEBI" id="CHEBI:30616"/>
        <dbReference type="ChEBI" id="CHEBI:61977"/>
        <dbReference type="ChEBI" id="CHEBI:456216"/>
        <dbReference type="EC" id="2.7.11.1"/>
    </reaction>
</comment>
<dbReference type="InterPro" id="IPR000719">
    <property type="entry name" value="Prot_kinase_dom"/>
</dbReference>
<comment type="caution">
    <text evidence="12">The sequence shown here is derived from an EMBL/GenBank/DDBJ whole genome shotgun (WGS) entry which is preliminary data.</text>
</comment>
<comment type="function">
    <text evidence="1">Component of the EKC/KEOPS complex that is required for the formation of a threonylcarbamoyl group on adenosine at position 37 (t(6)A37) in tRNAs that read codons beginning with adenine. The complex is probably involved in the transfer of the threonylcarbamoyl moiety of threonylcarbamoyl-AMP (TC-AMP) to the N6 group of A37. BUD32 has ATPase activity in the context of the EKC/KEOPS complex and likely plays a supporting role to the catalytic subunit KAE1. The EKC/KEOPS complex also promotes both telomere uncapping and telomere elongation. The complex is required for efficient recruitment of transcriptional coactivators.</text>
</comment>
<reference evidence="12 13" key="1">
    <citation type="journal article" date="2013" name="PLoS Genet.">
        <title>Plant-symbiotic fungi as chemical engineers: Multi-genome analysis of the Clavicipitaceae reveals dynamics of alkaloid loci.</title>
        <authorList>
            <person name="Schardl C.L."/>
            <person name="Young C.A."/>
            <person name="Hesse U."/>
            <person name="Amyotte S.G."/>
            <person name="Andreeva K."/>
            <person name="Calie P.J."/>
            <person name="Fleetwood D.J."/>
            <person name="Haws D.C."/>
            <person name="Moore N."/>
            <person name="Oeser B."/>
            <person name="Panaccione D.G."/>
            <person name="Schweri K.K."/>
            <person name="Voisey C.R."/>
            <person name="Farman M.L."/>
            <person name="Jaromczyk J.W."/>
            <person name="Roe B.A."/>
            <person name="O'Sullivan D.M."/>
            <person name="Scott B."/>
            <person name="Tudzynski P."/>
            <person name="An Z."/>
            <person name="Arnaoudova E.G."/>
            <person name="Bullock C.T."/>
            <person name="Charlton N.D."/>
            <person name="Chen L."/>
            <person name="Cox M."/>
            <person name="Dinkins R.D."/>
            <person name="Florea S."/>
            <person name="Glenn A.E."/>
            <person name="Gordon A."/>
            <person name="Gueldener U."/>
            <person name="Harris D.R."/>
            <person name="Hollin W."/>
            <person name="Jaromczyk J."/>
            <person name="Johnson R.D."/>
            <person name="Khan A.K."/>
            <person name="Leistner E."/>
            <person name="Leuchtmann A."/>
            <person name="Li C."/>
            <person name="Liu J."/>
            <person name="Liu J."/>
            <person name="Liu M."/>
            <person name="Mace W."/>
            <person name="Machado C."/>
            <person name="Nagabhyru P."/>
            <person name="Pan J."/>
            <person name="Schmid J."/>
            <person name="Sugawara K."/>
            <person name="Steiner U."/>
            <person name="Takach J.E."/>
            <person name="Tanaka E."/>
            <person name="Webb J.S."/>
            <person name="Wilson E.V."/>
            <person name="Wiseman J.L."/>
            <person name="Yoshida R."/>
            <person name="Zeng Z."/>
        </authorList>
    </citation>
    <scope>NUCLEOTIDE SEQUENCE [LARGE SCALE GENOMIC DNA]</scope>
    <source>
        <strain evidence="12 13">20.1</strain>
    </source>
</reference>
<evidence type="ECO:0000256" key="10">
    <source>
        <dbReference type="SAM" id="MobiDB-lite"/>
    </source>
</evidence>
<dbReference type="Gene3D" id="1.10.510.10">
    <property type="entry name" value="Transferase(Phosphotransferase) domain 1"/>
    <property type="match status" value="1"/>
</dbReference>
<gene>
    <name evidence="12" type="ORF">CPUR_08467</name>
</gene>
<name>M1WII4_CLAP2</name>
<dbReference type="GO" id="GO:0005524">
    <property type="term" value="F:ATP binding"/>
    <property type="evidence" value="ECO:0007669"/>
    <property type="project" value="InterPro"/>
</dbReference>
<dbReference type="GO" id="GO:0004674">
    <property type="term" value="F:protein serine/threonine kinase activity"/>
    <property type="evidence" value="ECO:0007669"/>
    <property type="project" value="UniProtKB-EC"/>
</dbReference>
<evidence type="ECO:0000256" key="6">
    <source>
        <dbReference type="ARBA" id="ARBA00030980"/>
    </source>
</evidence>
<dbReference type="PANTHER" id="PTHR43941:SF1">
    <property type="entry name" value="STRUCTURAL MAINTENANCE OF CHROMOSOMES PROTEIN 2"/>
    <property type="match status" value="1"/>
</dbReference>
<dbReference type="EMBL" id="CAGA01000093">
    <property type="protein sequence ID" value="CCE34534.1"/>
    <property type="molecule type" value="Genomic_DNA"/>
</dbReference>
<dbReference type="PROSITE" id="PS00109">
    <property type="entry name" value="PROTEIN_KINASE_TYR"/>
    <property type="match status" value="1"/>
</dbReference>
<comment type="catalytic activity">
    <reaction evidence="9">
        <text>L-seryl-[protein] + ATP = O-phospho-L-seryl-[protein] + ADP + H(+)</text>
        <dbReference type="Rhea" id="RHEA:17989"/>
        <dbReference type="Rhea" id="RHEA-COMP:9863"/>
        <dbReference type="Rhea" id="RHEA-COMP:11604"/>
        <dbReference type="ChEBI" id="CHEBI:15378"/>
        <dbReference type="ChEBI" id="CHEBI:29999"/>
        <dbReference type="ChEBI" id="CHEBI:30616"/>
        <dbReference type="ChEBI" id="CHEBI:83421"/>
        <dbReference type="ChEBI" id="CHEBI:456216"/>
        <dbReference type="EC" id="2.7.11.1"/>
    </reaction>
</comment>
<dbReference type="OrthoDB" id="411394at2759"/>
<dbReference type="STRING" id="1111077.M1WII4"/>
<evidence type="ECO:0000256" key="2">
    <source>
        <dbReference type="ARBA" id="ARBA00011534"/>
    </source>
</evidence>
<dbReference type="GO" id="GO:0000796">
    <property type="term" value="C:condensin complex"/>
    <property type="evidence" value="ECO:0007669"/>
    <property type="project" value="TreeGrafter"/>
</dbReference>
<protein>
    <recommendedName>
        <fullName evidence="5">EKC/KEOPS complex subunit BUD32</fullName>
        <ecNumber evidence="3">2.7.11.1</ecNumber>
    </recommendedName>
    <alternativeName>
        <fullName evidence="6 7">Atypical Serine/threonine protein kinase BUD32</fullName>
    </alternativeName>
    <alternativeName>
        <fullName evidence="4">EKC/KEOPS complex subunit bud32</fullName>
    </alternativeName>
</protein>
<dbReference type="Proteomes" id="UP000016801">
    <property type="component" value="Unassembled WGS sequence"/>
</dbReference>
<dbReference type="GO" id="GO:0000793">
    <property type="term" value="C:condensed chromosome"/>
    <property type="evidence" value="ECO:0007669"/>
    <property type="project" value="TreeGrafter"/>
</dbReference>
<dbReference type="SUPFAM" id="SSF81995">
    <property type="entry name" value="beta-sandwich domain of Sec23/24"/>
    <property type="match status" value="1"/>
</dbReference>
<dbReference type="Gene3D" id="3.40.50.300">
    <property type="entry name" value="P-loop containing nucleotide triphosphate hydrolases"/>
    <property type="match status" value="1"/>
</dbReference>
<dbReference type="InterPro" id="IPR027417">
    <property type="entry name" value="P-loop_NTPase"/>
</dbReference>
<feature type="compositionally biased region" description="Low complexity" evidence="10">
    <location>
        <begin position="28"/>
        <end position="81"/>
    </location>
</feature>
<dbReference type="eggNOG" id="ENOG502SJ0M">
    <property type="taxonomic scope" value="Eukaryota"/>
</dbReference>
<feature type="region of interest" description="Disordered" evidence="10">
    <location>
        <begin position="24"/>
        <end position="82"/>
    </location>
</feature>
<keyword evidence="13" id="KW-1185">Reference proteome</keyword>
<proteinExistence type="predicted"/>
<evidence type="ECO:0000313" key="12">
    <source>
        <dbReference type="EMBL" id="CCE34534.1"/>
    </source>
</evidence>
<evidence type="ECO:0000256" key="1">
    <source>
        <dbReference type="ARBA" id="ARBA00003747"/>
    </source>
</evidence>
<sequence>MHQTEDNAMRQRILELEASLQRIKKQEQQIQKQEQQMQKQKQQMQKQKQQMQKQKQQMQKQKQQMQKQKQQMQKQDQQIQEMNRRMRPSTFCEFVEGCHGTLYSELAVQSNVRLETNGSTTTTYSTDRPVKLREWVGFVNGQKLLFDEICDAFPPEHRALYCPYLLESFRTDINSLRYNSCLNKFIRENIEELVFNIMTKLQSLDGLDRGLRFGGNLGFAFSPYKDFTPHDESVDLRGIPDSQPVIPTLRDNGRLGPDRRCVLSNPTVTRMSSTMLFGCDIENPYHLPVEQLREALQPATDVGQASQPTALNTKVKRDVIQSYDYLMESSTGLGILTTGQAFVFLRVDRDNPGTLFYHIAAPADDVAQALASDAARGIPQATSKRNSLFLSAVGQYLAFTLMAIRHPRLPGQEARLEIFKHSSGKGPECENRNSHGQKERNDQNTKSNRLSEIKKHRAQDWPYCSQKCLLGLVRGDDLDPTCPNVTLHFQGKAGDAGYHHKRHLISHAEWLSLLWDQFEQSLDVGITYEGVFGSRGMLFKVTLLGYGYTFVSKGAISADAKYLQHEAEVYKHLEPVQGIHVPVFLGAIDLRMMRKNFWVDFGIHVVHMMFLSWGGHHIEHAEMVRFEITRSKLTEQAEQAMNSVHDRGVIHQDVRWENVLFNPETKGIMIIDFELSVAGQDVGELEKPEKIVQQLRLKELYDVVLAVEEEIDDYLDSS</sequence>
<accession>M1WII4</accession>
<dbReference type="AlphaFoldDB" id="M1WII4"/>
<dbReference type="InterPro" id="IPR008266">
    <property type="entry name" value="Tyr_kinase_AS"/>
</dbReference>
<dbReference type="VEuPathDB" id="FungiDB:CPUR_08467"/>
<dbReference type="PANTHER" id="PTHR43941">
    <property type="entry name" value="STRUCTURAL MAINTENANCE OF CHROMOSOMES PROTEIN 2"/>
    <property type="match status" value="1"/>
</dbReference>
<evidence type="ECO:0000313" key="13">
    <source>
        <dbReference type="Proteomes" id="UP000016801"/>
    </source>
</evidence>
<evidence type="ECO:0000256" key="7">
    <source>
        <dbReference type="ARBA" id="ARBA00033194"/>
    </source>
</evidence>
<feature type="region of interest" description="Disordered" evidence="10">
    <location>
        <begin position="420"/>
        <end position="448"/>
    </location>
</feature>
<feature type="compositionally biased region" description="Basic and acidic residues" evidence="10">
    <location>
        <begin position="427"/>
        <end position="448"/>
    </location>
</feature>
<dbReference type="GO" id="GO:0003682">
    <property type="term" value="F:chromatin binding"/>
    <property type="evidence" value="ECO:0007669"/>
    <property type="project" value="TreeGrafter"/>
</dbReference>
<comment type="subunit">
    <text evidence="2">Component of the EKC/KEOPS complex composed of at least BUD32, CGI121, GON7, KAE1 and PCC1; the whole complex dimerizes.</text>
</comment>
<dbReference type="GO" id="GO:0000785">
    <property type="term" value="C:chromatin"/>
    <property type="evidence" value="ECO:0007669"/>
    <property type="project" value="TreeGrafter"/>
</dbReference>